<dbReference type="AlphaFoldDB" id="A0A6C0G2B0"/>
<evidence type="ECO:0000259" key="1">
    <source>
        <dbReference type="Pfam" id="PF00881"/>
    </source>
</evidence>
<dbReference type="KEGG" id="plyc:GXP70_25285"/>
<name>A0A6C0G2B0_9BACL</name>
<dbReference type="SUPFAM" id="SSF55469">
    <property type="entry name" value="FMN-dependent nitroreductase-like"/>
    <property type="match status" value="2"/>
</dbReference>
<dbReference type="InterPro" id="IPR052530">
    <property type="entry name" value="NAD(P)H_nitroreductase"/>
</dbReference>
<feature type="domain" description="Nitroreductase" evidence="1">
    <location>
        <begin position="7"/>
        <end position="166"/>
    </location>
</feature>
<proteinExistence type="predicted"/>
<dbReference type="PANTHER" id="PTHR43821:SF1">
    <property type="entry name" value="NAD(P)H NITROREDUCTASE YDJA-RELATED"/>
    <property type="match status" value="1"/>
</dbReference>
<dbReference type="InterPro" id="IPR029479">
    <property type="entry name" value="Nitroreductase"/>
</dbReference>
<dbReference type="PANTHER" id="PTHR43821">
    <property type="entry name" value="NAD(P)H NITROREDUCTASE YDJA-RELATED"/>
    <property type="match status" value="1"/>
</dbReference>
<accession>A0A6C0G2B0</accession>
<dbReference type="EMBL" id="CP048209">
    <property type="protein sequence ID" value="QHT62947.1"/>
    <property type="molecule type" value="Genomic_DNA"/>
</dbReference>
<gene>
    <name evidence="2" type="ORF">GXP70_25285</name>
</gene>
<dbReference type="Proteomes" id="UP000476064">
    <property type="component" value="Chromosome"/>
</dbReference>
<evidence type="ECO:0000313" key="3">
    <source>
        <dbReference type="Proteomes" id="UP000476064"/>
    </source>
</evidence>
<dbReference type="InterPro" id="IPR000415">
    <property type="entry name" value="Nitroreductase-like"/>
</dbReference>
<dbReference type="Gene3D" id="3.40.109.10">
    <property type="entry name" value="NADH Oxidase"/>
    <property type="match status" value="2"/>
</dbReference>
<dbReference type="GO" id="GO:0016491">
    <property type="term" value="F:oxidoreductase activity"/>
    <property type="evidence" value="ECO:0007669"/>
    <property type="project" value="InterPro"/>
</dbReference>
<dbReference type="Pfam" id="PF00881">
    <property type="entry name" value="Nitroreductase"/>
    <property type="match status" value="1"/>
</dbReference>
<dbReference type="RefSeq" id="WP_162359377.1">
    <property type="nucleotide sequence ID" value="NZ_CP048209.1"/>
</dbReference>
<evidence type="ECO:0000313" key="2">
    <source>
        <dbReference type="EMBL" id="QHT62947.1"/>
    </source>
</evidence>
<organism evidence="2 3">
    <name type="scientific">Paenibacillus lycopersici</name>
    <dbReference type="NCBI Taxonomy" id="2704462"/>
    <lineage>
        <taxon>Bacteria</taxon>
        <taxon>Bacillati</taxon>
        <taxon>Bacillota</taxon>
        <taxon>Bacilli</taxon>
        <taxon>Bacillales</taxon>
        <taxon>Paenibacillaceae</taxon>
        <taxon>Paenibacillus</taxon>
    </lineage>
</organism>
<keyword evidence="3" id="KW-1185">Reference proteome</keyword>
<reference evidence="2 3" key="1">
    <citation type="submission" date="2020-01" db="EMBL/GenBank/DDBJ databases">
        <title>Paenibacillus sp. nov., isolated from tomato rhizosphere.</title>
        <authorList>
            <person name="Weon H.-Y."/>
            <person name="Lee S.A."/>
        </authorList>
    </citation>
    <scope>NUCLEOTIDE SEQUENCE [LARGE SCALE GENOMIC DNA]</scope>
    <source>
        <strain evidence="2 3">12200R-189</strain>
    </source>
</reference>
<sequence>MNVSTTIRERRTIRKFKPTPIAQELIVSLLNKAIGLYEADGTPHWRCLHYSTAGARQRLAESMFAKITASKLGKLLPAKMIDLLTKQVTTTPVHLVFIAASADSRRQSDEHYAAVRSIMQCFQLLGWESGLGMLWYTDPLIASESLYKEIGLREGERFAGILHVGRFEKAPRARKRTPADKNWTALGGNGGPHSDRLRISSPSLLELLNEAAWAPNDGLREPWRFIYAAGGETAATRPASSDDASIARLLIVAKEESDPHKQEEDFAAVCCLIQNFQLLAKSKPWHVRRMIPSWIDDQEQRGTFGIRPQERIAAVLELGPEENVRYSNSSPALPPLNITHL</sequence>
<protein>
    <submittedName>
        <fullName evidence="2">Nitroreductase</fullName>
    </submittedName>
</protein>